<evidence type="ECO:0000313" key="3">
    <source>
        <dbReference type="Proteomes" id="UP000434276"/>
    </source>
</evidence>
<proteinExistence type="predicted"/>
<organism evidence="2 3">
    <name type="scientific">Arabidopsis thaliana</name>
    <name type="common">Mouse-ear cress</name>
    <dbReference type="NCBI Taxonomy" id="3702"/>
    <lineage>
        <taxon>Eukaryota</taxon>
        <taxon>Viridiplantae</taxon>
        <taxon>Streptophyta</taxon>
        <taxon>Embryophyta</taxon>
        <taxon>Tracheophyta</taxon>
        <taxon>Spermatophyta</taxon>
        <taxon>Magnoliopsida</taxon>
        <taxon>eudicotyledons</taxon>
        <taxon>Gunneridae</taxon>
        <taxon>Pentapetalae</taxon>
        <taxon>rosids</taxon>
        <taxon>malvids</taxon>
        <taxon>Brassicales</taxon>
        <taxon>Brassicaceae</taxon>
        <taxon>Camelineae</taxon>
        <taxon>Arabidopsis</taxon>
    </lineage>
</organism>
<reference evidence="2 3" key="1">
    <citation type="submission" date="2019-12" db="EMBL/GenBank/DDBJ databases">
        <authorList>
            <person name="Jiao W.-B."/>
            <person name="Schneeberger K."/>
        </authorList>
    </citation>
    <scope>NUCLEOTIDE SEQUENCE [LARGE SCALE GENOMIC DNA]</scope>
    <source>
        <strain evidence="3">cv. C24</strain>
    </source>
</reference>
<gene>
    <name evidence="2" type="ORF">C24_LOCUS17240</name>
</gene>
<name>A0A5S9XS01_ARATH</name>
<feature type="region of interest" description="Disordered" evidence="1">
    <location>
        <begin position="20"/>
        <end position="52"/>
    </location>
</feature>
<accession>A0A5S9XS01</accession>
<evidence type="ECO:0000313" key="2">
    <source>
        <dbReference type="EMBL" id="CAA0393914.1"/>
    </source>
</evidence>
<sequence>MIKVSVSRTCDRVGGFELDTGLDGFGSRKREKSLSGEKTVDTDRSKRGPISPCYTKSAKDGLIDPCFTDSFKDGGID</sequence>
<protein>
    <submittedName>
        <fullName evidence="2">Uncharacterized protein</fullName>
    </submittedName>
</protein>
<dbReference type="EMBL" id="CACSHJ010000095">
    <property type="protein sequence ID" value="CAA0393914.1"/>
    <property type="molecule type" value="Genomic_DNA"/>
</dbReference>
<feature type="compositionally biased region" description="Basic and acidic residues" evidence="1">
    <location>
        <begin position="26"/>
        <end position="46"/>
    </location>
</feature>
<dbReference type="AlphaFoldDB" id="A0A5S9XS01"/>
<dbReference type="Proteomes" id="UP000434276">
    <property type="component" value="Unassembled WGS sequence"/>
</dbReference>
<evidence type="ECO:0000256" key="1">
    <source>
        <dbReference type="SAM" id="MobiDB-lite"/>
    </source>
</evidence>